<evidence type="ECO:0000313" key="1">
    <source>
        <dbReference type="EMBL" id="CBJ33107.1"/>
    </source>
</evidence>
<reference evidence="1 2" key="1">
    <citation type="journal article" date="2010" name="Nature">
        <title>The Ectocarpus genome and the independent evolution of multicellularity in brown algae.</title>
        <authorList>
            <person name="Cock J.M."/>
            <person name="Sterck L."/>
            <person name="Rouze P."/>
            <person name="Scornet D."/>
            <person name="Allen A.E."/>
            <person name="Amoutzias G."/>
            <person name="Anthouard V."/>
            <person name="Artiguenave F."/>
            <person name="Aury J.M."/>
            <person name="Badger J.H."/>
            <person name="Beszteri B."/>
            <person name="Billiau K."/>
            <person name="Bonnet E."/>
            <person name="Bothwell J.H."/>
            <person name="Bowler C."/>
            <person name="Boyen C."/>
            <person name="Brownlee C."/>
            <person name="Carrano C.J."/>
            <person name="Charrier B."/>
            <person name="Cho G.Y."/>
            <person name="Coelho S.M."/>
            <person name="Collen J."/>
            <person name="Corre E."/>
            <person name="Da Silva C."/>
            <person name="Delage L."/>
            <person name="Delaroque N."/>
            <person name="Dittami S.M."/>
            <person name="Doulbeau S."/>
            <person name="Elias M."/>
            <person name="Farnham G."/>
            <person name="Gachon C.M."/>
            <person name="Gschloessl B."/>
            <person name="Heesch S."/>
            <person name="Jabbari K."/>
            <person name="Jubin C."/>
            <person name="Kawai H."/>
            <person name="Kimura K."/>
            <person name="Kloareg B."/>
            <person name="Kupper F.C."/>
            <person name="Lang D."/>
            <person name="Le Bail A."/>
            <person name="Leblanc C."/>
            <person name="Lerouge P."/>
            <person name="Lohr M."/>
            <person name="Lopez P.J."/>
            <person name="Martens C."/>
            <person name="Maumus F."/>
            <person name="Michel G."/>
            <person name="Miranda-Saavedra D."/>
            <person name="Morales J."/>
            <person name="Moreau H."/>
            <person name="Motomura T."/>
            <person name="Nagasato C."/>
            <person name="Napoli C.A."/>
            <person name="Nelson D.R."/>
            <person name="Nyvall-Collen P."/>
            <person name="Peters A.F."/>
            <person name="Pommier C."/>
            <person name="Potin P."/>
            <person name="Poulain J."/>
            <person name="Quesneville H."/>
            <person name="Read B."/>
            <person name="Rensing S.A."/>
            <person name="Ritter A."/>
            <person name="Rousvoal S."/>
            <person name="Samanta M."/>
            <person name="Samson G."/>
            <person name="Schroeder D.C."/>
            <person name="Segurens B."/>
            <person name="Strittmatter M."/>
            <person name="Tonon T."/>
            <person name="Tregear J.W."/>
            <person name="Valentin K."/>
            <person name="von Dassow P."/>
            <person name="Yamagishi T."/>
            <person name="Van de Peer Y."/>
            <person name="Wincker P."/>
        </authorList>
    </citation>
    <scope>NUCLEOTIDE SEQUENCE [LARGE SCALE GENOMIC DNA]</scope>
    <source>
        <strain evidence="2">Ec32 / CCAP1310/4</strain>
    </source>
</reference>
<dbReference type="AlphaFoldDB" id="D7G0Z7"/>
<protein>
    <submittedName>
        <fullName evidence="1">Uncharacterized protein</fullName>
    </submittedName>
</protein>
<name>D7G0Z7_ECTSI</name>
<evidence type="ECO:0000313" key="2">
    <source>
        <dbReference type="Proteomes" id="UP000002630"/>
    </source>
</evidence>
<dbReference type="InParanoid" id="D7G0Z7"/>
<sequence length="34" mass="3656">MNQHFSGNGAKWTQQNNCLVQSASLAESTASLMT</sequence>
<keyword evidence="2" id="KW-1185">Reference proteome</keyword>
<dbReference type="Proteomes" id="UP000002630">
    <property type="component" value="Linkage Group LG24"/>
</dbReference>
<dbReference type="EMBL" id="FN649749">
    <property type="protein sequence ID" value="CBJ33107.1"/>
    <property type="molecule type" value="Genomic_DNA"/>
</dbReference>
<gene>
    <name evidence="1" type="ORF">Esi_0420_0013</name>
</gene>
<dbReference type="EMBL" id="FN648620">
    <property type="protein sequence ID" value="CBJ33107.1"/>
    <property type="molecule type" value="Genomic_DNA"/>
</dbReference>
<proteinExistence type="predicted"/>
<organism evidence="1 2">
    <name type="scientific">Ectocarpus siliculosus</name>
    <name type="common">Brown alga</name>
    <name type="synonym">Conferva siliculosa</name>
    <dbReference type="NCBI Taxonomy" id="2880"/>
    <lineage>
        <taxon>Eukaryota</taxon>
        <taxon>Sar</taxon>
        <taxon>Stramenopiles</taxon>
        <taxon>Ochrophyta</taxon>
        <taxon>PX clade</taxon>
        <taxon>Phaeophyceae</taxon>
        <taxon>Ectocarpales</taxon>
        <taxon>Ectocarpaceae</taxon>
        <taxon>Ectocarpus</taxon>
    </lineage>
</organism>
<accession>D7G0Z7</accession>